<sequence>MHTANSIQPGGFNLRWRGIVLPHSLRRAMLSLDIVVLPPRTRPTPCPVKLRSPQILVCFPFLCIHCNSVDKSHPTPLLDPTTTTN</sequence>
<dbReference type="VEuPathDB" id="FungiDB:CH63R_00881"/>
<organism evidence="1 2">
    <name type="scientific">Colletotrichum higginsianum (strain IMI 349063)</name>
    <name type="common">Crucifer anthracnose fungus</name>
    <dbReference type="NCBI Taxonomy" id="759273"/>
    <lineage>
        <taxon>Eukaryota</taxon>
        <taxon>Fungi</taxon>
        <taxon>Dikarya</taxon>
        <taxon>Ascomycota</taxon>
        <taxon>Pezizomycotina</taxon>
        <taxon>Sordariomycetes</taxon>
        <taxon>Hypocreomycetidae</taxon>
        <taxon>Glomerellales</taxon>
        <taxon>Glomerellaceae</taxon>
        <taxon>Colletotrichum</taxon>
        <taxon>Colletotrichum destructivum species complex</taxon>
    </lineage>
</organism>
<protein>
    <submittedName>
        <fullName evidence="1">Uncharacterized protein</fullName>
    </submittedName>
</protein>
<reference evidence="2" key="1">
    <citation type="journal article" date="2012" name="Nat. Genet.">
        <title>Lifestyle transitions in plant pathogenic Colletotrichum fungi deciphered by genome and transcriptome analyses.</title>
        <authorList>
            <person name="O'Connell R.J."/>
            <person name="Thon M.R."/>
            <person name="Hacquard S."/>
            <person name="Amyotte S.G."/>
            <person name="Kleemann J."/>
            <person name="Torres M.F."/>
            <person name="Damm U."/>
            <person name="Buiate E.A."/>
            <person name="Epstein L."/>
            <person name="Alkan N."/>
            <person name="Altmueller J."/>
            <person name="Alvarado-Balderrama L."/>
            <person name="Bauser C.A."/>
            <person name="Becker C."/>
            <person name="Birren B.W."/>
            <person name="Chen Z."/>
            <person name="Choi J."/>
            <person name="Crouch J.A."/>
            <person name="Duvick J.P."/>
            <person name="Farman M.A."/>
            <person name="Gan P."/>
            <person name="Heiman D."/>
            <person name="Henrissat B."/>
            <person name="Howard R.J."/>
            <person name="Kabbage M."/>
            <person name="Koch C."/>
            <person name="Kracher B."/>
            <person name="Kubo Y."/>
            <person name="Law A.D."/>
            <person name="Lebrun M.-H."/>
            <person name="Lee Y.-H."/>
            <person name="Miyara I."/>
            <person name="Moore N."/>
            <person name="Neumann U."/>
            <person name="Nordstroem K."/>
            <person name="Panaccione D.G."/>
            <person name="Panstruga R."/>
            <person name="Place M."/>
            <person name="Proctor R.H."/>
            <person name="Prusky D."/>
            <person name="Rech G."/>
            <person name="Reinhardt R."/>
            <person name="Rollins J.A."/>
            <person name="Rounsley S."/>
            <person name="Schardl C.L."/>
            <person name="Schwartz D.C."/>
            <person name="Shenoy N."/>
            <person name="Shirasu K."/>
            <person name="Sikhakolli U.R."/>
            <person name="Stueber K."/>
            <person name="Sukno S.A."/>
            <person name="Sweigard J.A."/>
            <person name="Takano Y."/>
            <person name="Takahara H."/>
            <person name="Trail F."/>
            <person name="van der Does H.C."/>
            <person name="Voll L.M."/>
            <person name="Will I."/>
            <person name="Young S."/>
            <person name="Zeng Q."/>
            <person name="Zhang J."/>
            <person name="Zhou S."/>
            <person name="Dickman M.B."/>
            <person name="Schulze-Lefert P."/>
            <person name="Ver Loren van Themaat E."/>
            <person name="Ma L.-J."/>
            <person name="Vaillancourt L.J."/>
        </authorList>
    </citation>
    <scope>NUCLEOTIDE SEQUENCE [LARGE SCALE GENOMIC DNA]</scope>
    <source>
        <strain evidence="2">IMI 349063</strain>
    </source>
</reference>
<evidence type="ECO:0000313" key="2">
    <source>
        <dbReference type="Proteomes" id="UP000007174"/>
    </source>
</evidence>
<accession>H1VAS9</accession>
<dbReference type="EMBL" id="CACQ02002417">
    <property type="protein sequence ID" value="CCF37332.1"/>
    <property type="molecule type" value="Genomic_DNA"/>
</dbReference>
<proteinExistence type="predicted"/>
<evidence type="ECO:0000313" key="1">
    <source>
        <dbReference type="EMBL" id="CCF37332.1"/>
    </source>
</evidence>
<gene>
    <name evidence="1" type="ORF">CH063_08696</name>
</gene>
<dbReference type="AlphaFoldDB" id="H1VAS9"/>
<dbReference type="HOGENOM" id="CLU_2512518_0_0_1"/>
<dbReference type="Proteomes" id="UP000007174">
    <property type="component" value="Unassembled WGS sequence"/>
</dbReference>
<name>H1VAS9_COLHI</name>